<proteinExistence type="inferred from homology"/>
<dbReference type="OrthoDB" id="2993351at2759"/>
<accession>A0A6H0XX14</accession>
<name>A0A6H0XX14_9PEZI</name>
<evidence type="ECO:0000313" key="5">
    <source>
        <dbReference type="EMBL" id="QIW99137.1"/>
    </source>
</evidence>
<dbReference type="PANTHER" id="PTHR28620:SF1">
    <property type="entry name" value="CENP-V_GFA DOMAIN-CONTAINING PROTEIN"/>
    <property type="match status" value="1"/>
</dbReference>
<dbReference type="InterPro" id="IPR052355">
    <property type="entry name" value="CENP-V-like"/>
</dbReference>
<dbReference type="GO" id="GO:0016846">
    <property type="term" value="F:carbon-sulfur lyase activity"/>
    <property type="evidence" value="ECO:0007669"/>
    <property type="project" value="InterPro"/>
</dbReference>
<evidence type="ECO:0000256" key="2">
    <source>
        <dbReference type="ARBA" id="ARBA00022723"/>
    </source>
</evidence>
<keyword evidence="3" id="KW-0862">Zinc</keyword>
<comment type="similarity">
    <text evidence="1">Belongs to the Gfa family.</text>
</comment>
<dbReference type="Gene3D" id="2.170.150.70">
    <property type="match status" value="1"/>
</dbReference>
<keyword evidence="6" id="KW-1185">Reference proteome</keyword>
<feature type="domain" description="CENP-V/GFA" evidence="4">
    <location>
        <begin position="9"/>
        <end position="133"/>
    </location>
</feature>
<keyword evidence="2" id="KW-0479">Metal-binding</keyword>
<reference evidence="5 6" key="1">
    <citation type="journal article" date="2016" name="Sci. Rep.">
        <title>Peltaster fructicola genome reveals evolution from an invasive phytopathogen to an ectophytic parasite.</title>
        <authorList>
            <person name="Xu C."/>
            <person name="Chen H."/>
            <person name="Gleason M.L."/>
            <person name="Xu J.R."/>
            <person name="Liu H."/>
            <person name="Zhang R."/>
            <person name="Sun G."/>
        </authorList>
    </citation>
    <scope>NUCLEOTIDE SEQUENCE [LARGE SCALE GENOMIC DNA]</scope>
    <source>
        <strain evidence="5 6">LNHT1506</strain>
    </source>
</reference>
<protein>
    <recommendedName>
        <fullName evidence="4">CENP-V/GFA domain-containing protein</fullName>
    </recommendedName>
</protein>
<dbReference type="Proteomes" id="UP000503462">
    <property type="component" value="Chromosome 3"/>
</dbReference>
<dbReference type="InterPro" id="IPR006913">
    <property type="entry name" value="CENP-V/GFA"/>
</dbReference>
<organism evidence="5 6">
    <name type="scientific">Peltaster fructicola</name>
    <dbReference type="NCBI Taxonomy" id="286661"/>
    <lineage>
        <taxon>Eukaryota</taxon>
        <taxon>Fungi</taxon>
        <taxon>Dikarya</taxon>
        <taxon>Ascomycota</taxon>
        <taxon>Pezizomycotina</taxon>
        <taxon>Dothideomycetes</taxon>
        <taxon>Dothideomycetes incertae sedis</taxon>
        <taxon>Peltaster</taxon>
    </lineage>
</organism>
<evidence type="ECO:0000259" key="4">
    <source>
        <dbReference type="PROSITE" id="PS51891"/>
    </source>
</evidence>
<sequence>MSTTTKIPLTGSCKCGFVKYTLKAKVNADGVMNVNRCNCTFCQKLGTTNYYCDGPEDFELLSPASKEELGLYAPRVKTCPRRFCKECGNHVMMDGYYEMPTGGRRDMFVVNIATIDQPQAGVDLNNVNISYYDGLTGSQMKGTQDKPFPGGLV</sequence>
<dbReference type="PANTHER" id="PTHR28620">
    <property type="entry name" value="CENTROMERE PROTEIN V"/>
    <property type="match status" value="1"/>
</dbReference>
<dbReference type="AlphaFoldDB" id="A0A6H0XX14"/>
<gene>
    <name evidence="5" type="ORF">AMS68_004655</name>
</gene>
<dbReference type="EMBL" id="CP051141">
    <property type="protein sequence ID" value="QIW99137.1"/>
    <property type="molecule type" value="Genomic_DNA"/>
</dbReference>
<dbReference type="PROSITE" id="PS51891">
    <property type="entry name" value="CENP_V_GFA"/>
    <property type="match status" value="1"/>
</dbReference>
<evidence type="ECO:0000256" key="1">
    <source>
        <dbReference type="ARBA" id="ARBA00005495"/>
    </source>
</evidence>
<dbReference type="InterPro" id="IPR011057">
    <property type="entry name" value="Mss4-like_sf"/>
</dbReference>
<dbReference type="GO" id="GO:0046872">
    <property type="term" value="F:metal ion binding"/>
    <property type="evidence" value="ECO:0007669"/>
    <property type="project" value="UniProtKB-KW"/>
</dbReference>
<evidence type="ECO:0000256" key="3">
    <source>
        <dbReference type="ARBA" id="ARBA00022833"/>
    </source>
</evidence>
<evidence type="ECO:0000313" key="6">
    <source>
        <dbReference type="Proteomes" id="UP000503462"/>
    </source>
</evidence>
<dbReference type="Pfam" id="PF04828">
    <property type="entry name" value="GFA"/>
    <property type="match status" value="1"/>
</dbReference>
<dbReference type="SUPFAM" id="SSF51316">
    <property type="entry name" value="Mss4-like"/>
    <property type="match status" value="1"/>
</dbReference>